<protein>
    <submittedName>
        <fullName evidence="3">Polyisoprenoid-binding protein YceI</fullName>
    </submittedName>
</protein>
<dbReference type="InterPro" id="IPR007372">
    <property type="entry name" value="Lipid/polyisoprenoid-bd_YceI"/>
</dbReference>
<name>A0A542ZQ25_9ACTN</name>
<evidence type="ECO:0000259" key="2">
    <source>
        <dbReference type="SMART" id="SM00867"/>
    </source>
</evidence>
<comment type="similarity">
    <text evidence="1">Belongs to the UPF0312 family.</text>
</comment>
<accession>A0A542ZQ25</accession>
<reference evidence="3 4" key="1">
    <citation type="submission" date="2019-06" db="EMBL/GenBank/DDBJ databases">
        <title>Sequencing the genomes of 1000 actinobacteria strains.</title>
        <authorList>
            <person name="Klenk H.-P."/>
        </authorList>
    </citation>
    <scope>NUCLEOTIDE SEQUENCE [LARGE SCALE GENOMIC DNA]</scope>
    <source>
        <strain evidence="3 4">DSM 8251</strain>
    </source>
</reference>
<proteinExistence type="inferred from homology"/>
<evidence type="ECO:0000313" key="3">
    <source>
        <dbReference type="EMBL" id="TQL62444.1"/>
    </source>
</evidence>
<dbReference type="PANTHER" id="PTHR34406:SF1">
    <property type="entry name" value="PROTEIN YCEI"/>
    <property type="match status" value="1"/>
</dbReference>
<dbReference type="OrthoDB" id="9811006at2"/>
<keyword evidence="4" id="KW-1185">Reference proteome</keyword>
<dbReference type="EMBL" id="VFOR01000001">
    <property type="protein sequence ID" value="TQL62444.1"/>
    <property type="molecule type" value="Genomic_DNA"/>
</dbReference>
<comment type="caution">
    <text evidence="3">The sequence shown here is derived from an EMBL/GenBank/DDBJ whole genome shotgun (WGS) entry which is preliminary data.</text>
</comment>
<feature type="domain" description="Lipid/polyisoprenoid-binding YceI-like" evidence="2">
    <location>
        <begin position="13"/>
        <end position="180"/>
    </location>
</feature>
<dbReference type="Pfam" id="PF04264">
    <property type="entry name" value="YceI"/>
    <property type="match status" value="1"/>
</dbReference>
<dbReference type="AlphaFoldDB" id="A0A542ZQ25"/>
<evidence type="ECO:0000313" key="4">
    <source>
        <dbReference type="Proteomes" id="UP000316196"/>
    </source>
</evidence>
<dbReference type="Proteomes" id="UP000316196">
    <property type="component" value="Unassembled WGS sequence"/>
</dbReference>
<dbReference type="InterPro" id="IPR036761">
    <property type="entry name" value="TTHA0802/YceI-like_sf"/>
</dbReference>
<dbReference type="SUPFAM" id="SSF101874">
    <property type="entry name" value="YceI-like"/>
    <property type="match status" value="1"/>
</dbReference>
<dbReference type="Gene3D" id="2.40.128.110">
    <property type="entry name" value="Lipid/polyisoprenoid-binding, YceI-like"/>
    <property type="match status" value="1"/>
</dbReference>
<evidence type="ECO:0000256" key="1">
    <source>
        <dbReference type="ARBA" id="ARBA00008812"/>
    </source>
</evidence>
<gene>
    <name evidence="3" type="ORF">FB460_0219</name>
</gene>
<organism evidence="3 4">
    <name type="scientific">Propioniferax innocua</name>
    <dbReference type="NCBI Taxonomy" id="1753"/>
    <lineage>
        <taxon>Bacteria</taxon>
        <taxon>Bacillati</taxon>
        <taxon>Actinomycetota</taxon>
        <taxon>Actinomycetes</taxon>
        <taxon>Propionibacteriales</taxon>
        <taxon>Propionibacteriaceae</taxon>
        <taxon>Propioniferax</taxon>
    </lineage>
</organism>
<dbReference type="SMART" id="SM00867">
    <property type="entry name" value="YceI"/>
    <property type="match status" value="1"/>
</dbReference>
<dbReference type="RefSeq" id="WP_142092291.1">
    <property type="nucleotide sequence ID" value="NZ_BAAAMD010000003.1"/>
</dbReference>
<sequence length="182" mass="19244">MTNAQNLGLTPGTWNIDPIHSSVGFSVRHMMVSKVKGQFEEFTGQITVADQIEDSSVQASIVVSSINTHNAQRDEHVKSSDFWNADAGQTIDFTSTSVVADGDDWLVAGDLTMNGITKPATLKVEFGGSASDGQGGTKAGFEATTEILRSEYGIDFNMPMDGGGVVISDKVAITLDIQAAKA</sequence>
<dbReference type="PANTHER" id="PTHR34406">
    <property type="entry name" value="PROTEIN YCEI"/>
    <property type="match status" value="1"/>
</dbReference>